<feature type="domain" description="Calcineurin-like phosphoesterase" evidence="1">
    <location>
        <begin position="65"/>
        <end position="241"/>
    </location>
</feature>
<dbReference type="Proteomes" id="UP000006546">
    <property type="component" value="Chromosome"/>
</dbReference>
<evidence type="ECO:0000259" key="1">
    <source>
        <dbReference type="Pfam" id="PF00149"/>
    </source>
</evidence>
<dbReference type="OrthoDB" id="359158at2"/>
<dbReference type="eggNOG" id="COG1409">
    <property type="taxonomic scope" value="Bacteria"/>
</dbReference>
<evidence type="ECO:0000313" key="2">
    <source>
        <dbReference type="EMBL" id="AEE17556.1"/>
    </source>
</evidence>
<dbReference type="PROSITE" id="PS51257">
    <property type="entry name" value="PROKAR_LIPOPROTEIN"/>
    <property type="match status" value="1"/>
</dbReference>
<dbReference type="InterPro" id="IPR029052">
    <property type="entry name" value="Metallo-depent_PP-like"/>
</dbReference>
<sequence length="285" mass="32715">MKQTLHTNSAAYLLLCIIAACTFQSCRYGISEALNRGYEVSKRSTTITDIPTPIYAEGADSYTCVILTDVHYGADKSRPDDRFLTWLDEKKTKPAFCLVLGDMAEHGEKSEFEQYKAFADKIEERKVPVYGVVGNHDLYKTGWRYWKTYVKPYNSYYRFYTQNFAWYFLDSGNGTLGEPQLQNMIREMQADPRPKLVFTHYPVYGGGIFYFALSDTKERALLIDTFARNNVKTVFTGHYHPGKPPFNFGSFSELVVKGFLDNAAWIELHVDETNAAVSWTEYGRN</sequence>
<proteinExistence type="predicted"/>
<gene>
    <name evidence="2" type="ordered locus">Trebr_2141</name>
</gene>
<dbReference type="RefSeq" id="WP_013759258.1">
    <property type="nucleotide sequence ID" value="NC_015500.1"/>
</dbReference>
<dbReference type="EMBL" id="CP002696">
    <property type="protein sequence ID" value="AEE17556.1"/>
    <property type="molecule type" value="Genomic_DNA"/>
</dbReference>
<accession>F4LKK0</accession>
<dbReference type="AlphaFoldDB" id="F4LKK0"/>
<name>F4LKK0_TREBD</name>
<organism evidence="2 3">
    <name type="scientific">Treponema brennaborense (strain DSM 12168 / CIP 105900 / DD5/3)</name>
    <dbReference type="NCBI Taxonomy" id="906968"/>
    <lineage>
        <taxon>Bacteria</taxon>
        <taxon>Pseudomonadati</taxon>
        <taxon>Spirochaetota</taxon>
        <taxon>Spirochaetia</taxon>
        <taxon>Spirochaetales</taxon>
        <taxon>Treponemataceae</taxon>
        <taxon>Treponema</taxon>
    </lineage>
</organism>
<dbReference type="Gene3D" id="3.60.21.10">
    <property type="match status" value="1"/>
</dbReference>
<dbReference type="InterPro" id="IPR004843">
    <property type="entry name" value="Calcineurin-like_PHP"/>
</dbReference>
<dbReference type="InterPro" id="IPR051918">
    <property type="entry name" value="STPP_CPPED1"/>
</dbReference>
<dbReference type="KEGG" id="tbe:Trebr_2141"/>
<protein>
    <submittedName>
        <fullName evidence="2">Metallophosphoesterase</fullName>
    </submittedName>
</protein>
<dbReference type="SUPFAM" id="SSF56300">
    <property type="entry name" value="Metallo-dependent phosphatases"/>
    <property type="match status" value="1"/>
</dbReference>
<dbReference type="Pfam" id="PF00149">
    <property type="entry name" value="Metallophos"/>
    <property type="match status" value="1"/>
</dbReference>
<dbReference type="HOGENOM" id="CLU_069826_0_0_12"/>
<evidence type="ECO:0000313" key="3">
    <source>
        <dbReference type="Proteomes" id="UP000006546"/>
    </source>
</evidence>
<dbReference type="PANTHER" id="PTHR43143">
    <property type="entry name" value="METALLOPHOSPHOESTERASE, CALCINEURIN SUPERFAMILY"/>
    <property type="match status" value="1"/>
</dbReference>
<reference evidence="3" key="1">
    <citation type="submission" date="2011-04" db="EMBL/GenBank/DDBJ databases">
        <title>The complete genome of Treponema brennaborense DSM 12168.</title>
        <authorList>
            <person name="Lucas S."/>
            <person name="Han J."/>
            <person name="Lapidus A."/>
            <person name="Bruce D."/>
            <person name="Goodwin L."/>
            <person name="Pitluck S."/>
            <person name="Peters L."/>
            <person name="Kyrpides N."/>
            <person name="Mavromatis K."/>
            <person name="Ivanova N."/>
            <person name="Mikhailova N."/>
            <person name="Pagani I."/>
            <person name="Teshima H."/>
            <person name="Detter J.C."/>
            <person name="Tapia R."/>
            <person name="Han C."/>
            <person name="Land M."/>
            <person name="Hauser L."/>
            <person name="Markowitz V."/>
            <person name="Cheng J.-F."/>
            <person name="Hugenholtz P."/>
            <person name="Woyke T."/>
            <person name="Wu D."/>
            <person name="Gronow S."/>
            <person name="Wellnitz S."/>
            <person name="Brambilla E."/>
            <person name="Klenk H.-P."/>
            <person name="Eisen J.A."/>
        </authorList>
    </citation>
    <scope>NUCLEOTIDE SEQUENCE [LARGE SCALE GENOMIC DNA]</scope>
    <source>
        <strain evidence="3">DSM 12168 / CIP 105900 / DD5/3</strain>
    </source>
</reference>
<dbReference type="GO" id="GO:0016787">
    <property type="term" value="F:hydrolase activity"/>
    <property type="evidence" value="ECO:0007669"/>
    <property type="project" value="InterPro"/>
</dbReference>
<keyword evidence="3" id="KW-1185">Reference proteome</keyword>
<dbReference type="PANTHER" id="PTHR43143:SF1">
    <property type="entry name" value="SERINE_THREONINE-PROTEIN PHOSPHATASE CPPED1"/>
    <property type="match status" value="1"/>
</dbReference>
<dbReference type="STRING" id="906968.Trebr_2141"/>